<keyword evidence="2" id="KW-1185">Reference proteome</keyword>
<name>A0ABN2SWR1_9ACTN</name>
<evidence type="ECO:0000313" key="2">
    <source>
        <dbReference type="Proteomes" id="UP001499854"/>
    </source>
</evidence>
<comment type="caution">
    <text evidence="1">The sequence shown here is derived from an EMBL/GenBank/DDBJ whole genome shotgun (WGS) entry which is preliminary data.</text>
</comment>
<organism evidence="1 2">
    <name type="scientific">Catenulispora subtropica</name>
    <dbReference type="NCBI Taxonomy" id="450798"/>
    <lineage>
        <taxon>Bacteria</taxon>
        <taxon>Bacillati</taxon>
        <taxon>Actinomycetota</taxon>
        <taxon>Actinomycetes</taxon>
        <taxon>Catenulisporales</taxon>
        <taxon>Catenulisporaceae</taxon>
        <taxon>Catenulispora</taxon>
    </lineage>
</organism>
<reference evidence="1 2" key="1">
    <citation type="journal article" date="2019" name="Int. J. Syst. Evol. Microbiol.">
        <title>The Global Catalogue of Microorganisms (GCM) 10K type strain sequencing project: providing services to taxonomists for standard genome sequencing and annotation.</title>
        <authorList>
            <consortium name="The Broad Institute Genomics Platform"/>
            <consortium name="The Broad Institute Genome Sequencing Center for Infectious Disease"/>
            <person name="Wu L."/>
            <person name="Ma J."/>
        </authorList>
    </citation>
    <scope>NUCLEOTIDE SEQUENCE [LARGE SCALE GENOMIC DNA]</scope>
    <source>
        <strain evidence="1 2">JCM 16013</strain>
    </source>
</reference>
<evidence type="ECO:0008006" key="3">
    <source>
        <dbReference type="Google" id="ProtNLM"/>
    </source>
</evidence>
<dbReference type="EMBL" id="BAAAQM010000051">
    <property type="protein sequence ID" value="GAA1993895.1"/>
    <property type="molecule type" value="Genomic_DNA"/>
</dbReference>
<proteinExistence type="predicted"/>
<dbReference type="Proteomes" id="UP001499854">
    <property type="component" value="Unassembled WGS sequence"/>
</dbReference>
<gene>
    <name evidence="1" type="ORF">GCM10009838_67570</name>
</gene>
<sequence>MVSREWAIKVVEQHLALRTPGTEGLHGLVVVGTEEHRLGWFVYTQSEGFARSRAFRGSVIGAGYFLVDGLDGSLHHMHASADPVDGNWIEDYLEEVRGVPRPDPLRQRVAQLVQRGERLAAIRAARSAVPAMDPTTAKRYVDAVAAGAPIPDDVEARLPKPSPPLFAVRRAVTGPNAEPDG</sequence>
<dbReference type="RefSeq" id="WP_344661237.1">
    <property type="nucleotide sequence ID" value="NZ_BAAAQM010000051.1"/>
</dbReference>
<evidence type="ECO:0000313" key="1">
    <source>
        <dbReference type="EMBL" id="GAA1993895.1"/>
    </source>
</evidence>
<accession>A0ABN2SWR1</accession>
<protein>
    <recommendedName>
        <fullName evidence="3">Immunity protein 35 domain-containing protein</fullName>
    </recommendedName>
</protein>